<protein>
    <submittedName>
        <fullName evidence="2">Tubulin-specific chaperone B like protein</fullName>
    </submittedName>
</protein>
<dbReference type="Pfam" id="PF01302">
    <property type="entry name" value="CAP_GLY"/>
    <property type="match status" value="1"/>
</dbReference>
<dbReference type="EMBL" id="JABXBU010002230">
    <property type="protein sequence ID" value="KAF8767862.1"/>
    <property type="molecule type" value="Genomic_DNA"/>
</dbReference>
<dbReference type="PANTHER" id="PTHR18916">
    <property type="entry name" value="DYNACTIN 1-RELATED MICROTUBULE-BINDING"/>
    <property type="match status" value="1"/>
</dbReference>
<comment type="caution">
    <text evidence="2">The sequence shown here is derived from an EMBL/GenBank/DDBJ whole genome shotgun (WGS) entry which is preliminary data.</text>
</comment>
<evidence type="ECO:0000259" key="1">
    <source>
        <dbReference type="PROSITE" id="PS50245"/>
    </source>
</evidence>
<dbReference type="Gene3D" id="2.30.30.190">
    <property type="entry name" value="CAP Gly-rich-like domain"/>
    <property type="match status" value="1"/>
</dbReference>
<dbReference type="InterPro" id="IPR036859">
    <property type="entry name" value="CAP-Gly_dom_sf"/>
</dbReference>
<evidence type="ECO:0000313" key="2">
    <source>
        <dbReference type="EMBL" id="KAF8767862.1"/>
    </source>
</evidence>
<dbReference type="Proteomes" id="UP000807504">
    <property type="component" value="Unassembled WGS sequence"/>
</dbReference>
<reference evidence="2" key="2">
    <citation type="submission" date="2020-06" db="EMBL/GenBank/DDBJ databases">
        <authorList>
            <person name="Sheffer M."/>
        </authorList>
    </citation>
    <scope>NUCLEOTIDE SEQUENCE</scope>
</reference>
<keyword evidence="3" id="KW-1185">Reference proteome</keyword>
<dbReference type="PROSITE" id="PS50245">
    <property type="entry name" value="CAP_GLY_2"/>
    <property type="match status" value="1"/>
</dbReference>
<dbReference type="AlphaFoldDB" id="A0A8T0EAH3"/>
<dbReference type="SUPFAM" id="SSF74924">
    <property type="entry name" value="Cap-Gly domain"/>
    <property type="match status" value="1"/>
</dbReference>
<name>A0A8T0EAH3_ARGBR</name>
<gene>
    <name evidence="2" type="ORF">HNY73_020748</name>
</gene>
<organism evidence="2 3">
    <name type="scientific">Argiope bruennichi</name>
    <name type="common">Wasp spider</name>
    <name type="synonym">Aranea bruennichi</name>
    <dbReference type="NCBI Taxonomy" id="94029"/>
    <lineage>
        <taxon>Eukaryota</taxon>
        <taxon>Metazoa</taxon>
        <taxon>Ecdysozoa</taxon>
        <taxon>Arthropoda</taxon>
        <taxon>Chelicerata</taxon>
        <taxon>Arachnida</taxon>
        <taxon>Araneae</taxon>
        <taxon>Araneomorphae</taxon>
        <taxon>Entelegynae</taxon>
        <taxon>Araneoidea</taxon>
        <taxon>Araneidae</taxon>
        <taxon>Argiope</taxon>
    </lineage>
</organism>
<reference evidence="2" key="1">
    <citation type="journal article" date="2020" name="bioRxiv">
        <title>Chromosome-level reference genome of the European wasp spider Argiope bruennichi: a resource for studies on range expansion and evolutionary adaptation.</title>
        <authorList>
            <person name="Sheffer M.M."/>
            <person name="Hoppe A."/>
            <person name="Krehenwinkel H."/>
            <person name="Uhl G."/>
            <person name="Kuss A.W."/>
            <person name="Jensen L."/>
            <person name="Jensen C."/>
            <person name="Gillespie R.G."/>
            <person name="Hoff K.J."/>
            <person name="Prost S."/>
        </authorList>
    </citation>
    <scope>NUCLEOTIDE SEQUENCE</scope>
</reference>
<sequence>MLGTIAFIGNTHFSDGLWLGIIFDQPVGRNNGSYEGIRYFKCGKNHGTFVRPCQVRKISFVPPESEVPKKNCRKHYPNYLRDDCLSKPNEKHNSYTKKNTLLKKIREDITPKSTSMPFILSEIDAKLNHGEESEPLSGTLANFPENIFSRREKEGRSEFRDMISKTARELNEVKEYVLNLDRKLKLLKESTRKESYSFTEN</sequence>
<evidence type="ECO:0000313" key="3">
    <source>
        <dbReference type="Proteomes" id="UP000807504"/>
    </source>
</evidence>
<accession>A0A8T0EAH3</accession>
<dbReference type="InterPro" id="IPR000938">
    <property type="entry name" value="CAP-Gly_domain"/>
</dbReference>
<feature type="domain" description="CAP-Gly" evidence="1">
    <location>
        <begin position="9"/>
        <end position="51"/>
    </location>
</feature>
<proteinExistence type="predicted"/>
<dbReference type="SMART" id="SM01052">
    <property type="entry name" value="CAP_GLY"/>
    <property type="match status" value="1"/>
</dbReference>